<accession>A0A4Y2DSN7</accession>
<evidence type="ECO:0000313" key="2">
    <source>
        <dbReference type="Proteomes" id="UP000499080"/>
    </source>
</evidence>
<name>A0A4Y2DSN7_ARAVE</name>
<protein>
    <submittedName>
        <fullName evidence="1">Uncharacterized protein</fullName>
    </submittedName>
</protein>
<dbReference type="AlphaFoldDB" id="A0A4Y2DSN7"/>
<keyword evidence="2" id="KW-1185">Reference proteome</keyword>
<dbReference type="Proteomes" id="UP000499080">
    <property type="component" value="Unassembled WGS sequence"/>
</dbReference>
<reference evidence="1 2" key="1">
    <citation type="journal article" date="2019" name="Sci. Rep.">
        <title>Orb-weaving spider Araneus ventricosus genome elucidates the spidroin gene catalogue.</title>
        <authorList>
            <person name="Kono N."/>
            <person name="Nakamura H."/>
            <person name="Ohtoshi R."/>
            <person name="Moran D.A.P."/>
            <person name="Shinohara A."/>
            <person name="Yoshida Y."/>
            <person name="Fujiwara M."/>
            <person name="Mori M."/>
            <person name="Tomita M."/>
            <person name="Arakawa K."/>
        </authorList>
    </citation>
    <scope>NUCLEOTIDE SEQUENCE [LARGE SCALE GENOMIC DNA]</scope>
</reference>
<dbReference type="EMBL" id="BGPR01000412">
    <property type="protein sequence ID" value="GBM18848.1"/>
    <property type="molecule type" value="Genomic_DNA"/>
</dbReference>
<organism evidence="1 2">
    <name type="scientific">Araneus ventricosus</name>
    <name type="common">Orbweaver spider</name>
    <name type="synonym">Epeira ventricosa</name>
    <dbReference type="NCBI Taxonomy" id="182803"/>
    <lineage>
        <taxon>Eukaryota</taxon>
        <taxon>Metazoa</taxon>
        <taxon>Ecdysozoa</taxon>
        <taxon>Arthropoda</taxon>
        <taxon>Chelicerata</taxon>
        <taxon>Arachnida</taxon>
        <taxon>Araneae</taxon>
        <taxon>Araneomorphae</taxon>
        <taxon>Entelegynae</taxon>
        <taxon>Araneoidea</taxon>
        <taxon>Araneidae</taxon>
        <taxon>Araneus</taxon>
    </lineage>
</organism>
<evidence type="ECO:0000313" key="1">
    <source>
        <dbReference type="EMBL" id="GBM18848.1"/>
    </source>
</evidence>
<gene>
    <name evidence="1" type="ORF">AVEN_203121_1</name>
</gene>
<proteinExistence type="predicted"/>
<comment type="caution">
    <text evidence="1">The sequence shown here is derived from an EMBL/GenBank/DDBJ whole genome shotgun (WGS) entry which is preliminary data.</text>
</comment>
<sequence length="128" mass="14679">MVRICERGFGLTRAVRKLLAANQILSIFRRTQGIDSLRRDVFQLNSPFPRTSFEPTRSNLQSKPYSKTLPKNPLQWRLISDDQWSQVGLLLSHGSRLIRHEIPPNGSRTVRLTSIYASLWWGLCCKAG</sequence>